<protein>
    <submittedName>
        <fullName evidence="8">RWP-RK domain-containing protein</fullName>
    </submittedName>
</protein>
<proteinExistence type="predicted"/>
<dbReference type="OrthoDB" id="6270329at2759"/>
<evidence type="ECO:0000313" key="8">
    <source>
        <dbReference type="EMBL" id="KAG5178426.1"/>
    </source>
</evidence>
<evidence type="ECO:0000256" key="4">
    <source>
        <dbReference type="ARBA" id="ARBA00023125"/>
    </source>
</evidence>
<comment type="function">
    <text evidence="1">Putative transcription factor.</text>
</comment>
<name>A0A835YN08_9STRA</name>
<evidence type="ECO:0000256" key="1">
    <source>
        <dbReference type="ARBA" id="ARBA00004049"/>
    </source>
</evidence>
<sequence length="108" mass="12554">KEPTLELLQSRFNTPLVDVAREFRVSLTMMKRLCRKLGIQRWPHRQIRSLDKLLFELEERISATTSARELSYLQEQVALLEKKRRLVTRGASSGLQSALRNALFMADP</sequence>
<keyword evidence="4" id="KW-0238">DNA-binding</keyword>
<reference evidence="8" key="1">
    <citation type="submission" date="2021-02" db="EMBL/GenBank/DDBJ databases">
        <title>First Annotated Genome of the Yellow-green Alga Tribonema minus.</title>
        <authorList>
            <person name="Mahan K.M."/>
        </authorList>
    </citation>
    <scope>NUCLEOTIDE SEQUENCE</scope>
    <source>
        <strain evidence="8">UTEX B ZZ1240</strain>
    </source>
</reference>
<evidence type="ECO:0000256" key="3">
    <source>
        <dbReference type="ARBA" id="ARBA00023054"/>
    </source>
</evidence>
<keyword evidence="9" id="KW-1185">Reference proteome</keyword>
<feature type="non-terminal residue" evidence="8">
    <location>
        <position position="1"/>
    </location>
</feature>
<accession>A0A835YN08</accession>
<keyword evidence="2" id="KW-0805">Transcription regulation</keyword>
<evidence type="ECO:0000256" key="2">
    <source>
        <dbReference type="ARBA" id="ARBA00023015"/>
    </source>
</evidence>
<dbReference type="GO" id="GO:0003700">
    <property type="term" value="F:DNA-binding transcription factor activity"/>
    <property type="evidence" value="ECO:0007669"/>
    <property type="project" value="InterPro"/>
</dbReference>
<evidence type="ECO:0000259" key="7">
    <source>
        <dbReference type="PROSITE" id="PS51519"/>
    </source>
</evidence>
<gene>
    <name evidence="8" type="ORF">JKP88DRAFT_141136</name>
</gene>
<dbReference type="Pfam" id="PF02042">
    <property type="entry name" value="RWP-RK"/>
    <property type="match status" value="1"/>
</dbReference>
<dbReference type="AlphaFoldDB" id="A0A835YN08"/>
<keyword evidence="6" id="KW-0539">Nucleus</keyword>
<dbReference type="GO" id="GO:0003677">
    <property type="term" value="F:DNA binding"/>
    <property type="evidence" value="ECO:0007669"/>
    <property type="project" value="UniProtKB-KW"/>
</dbReference>
<organism evidence="8 9">
    <name type="scientific">Tribonema minus</name>
    <dbReference type="NCBI Taxonomy" id="303371"/>
    <lineage>
        <taxon>Eukaryota</taxon>
        <taxon>Sar</taxon>
        <taxon>Stramenopiles</taxon>
        <taxon>Ochrophyta</taxon>
        <taxon>PX clade</taxon>
        <taxon>Xanthophyceae</taxon>
        <taxon>Tribonematales</taxon>
        <taxon>Tribonemataceae</taxon>
        <taxon>Tribonema</taxon>
    </lineage>
</organism>
<feature type="domain" description="RWP-RK" evidence="7">
    <location>
        <begin position="1"/>
        <end position="70"/>
    </location>
</feature>
<keyword evidence="5" id="KW-0804">Transcription</keyword>
<dbReference type="InterPro" id="IPR044607">
    <property type="entry name" value="RKD-like"/>
</dbReference>
<evidence type="ECO:0000256" key="5">
    <source>
        <dbReference type="ARBA" id="ARBA00023163"/>
    </source>
</evidence>
<dbReference type="InterPro" id="IPR003035">
    <property type="entry name" value="RWP-RK_dom"/>
</dbReference>
<keyword evidence="3" id="KW-0175">Coiled coil</keyword>
<dbReference type="PANTHER" id="PTHR46373">
    <property type="entry name" value="PROTEIN RKD4"/>
    <property type="match status" value="1"/>
</dbReference>
<feature type="non-terminal residue" evidence="8">
    <location>
        <position position="108"/>
    </location>
</feature>
<dbReference type="EMBL" id="JAFCMP010000515">
    <property type="protein sequence ID" value="KAG5178426.1"/>
    <property type="molecule type" value="Genomic_DNA"/>
</dbReference>
<comment type="caution">
    <text evidence="8">The sequence shown here is derived from an EMBL/GenBank/DDBJ whole genome shotgun (WGS) entry which is preliminary data.</text>
</comment>
<dbReference type="PANTHER" id="PTHR46373:SF2">
    <property type="entry name" value="RWP-RK DOMAIN-CONTAINING PROTEIN"/>
    <property type="match status" value="1"/>
</dbReference>
<dbReference type="Proteomes" id="UP000664859">
    <property type="component" value="Unassembled WGS sequence"/>
</dbReference>
<evidence type="ECO:0000313" key="9">
    <source>
        <dbReference type="Proteomes" id="UP000664859"/>
    </source>
</evidence>
<evidence type="ECO:0000256" key="6">
    <source>
        <dbReference type="ARBA" id="ARBA00023242"/>
    </source>
</evidence>
<dbReference type="PROSITE" id="PS51519">
    <property type="entry name" value="RWP_RK"/>
    <property type="match status" value="1"/>
</dbReference>